<sequence length="209" mass="22235">MTAEKPAKPRMPRHGTVRRYKAGCRCEPCKTANTDARRRERDAARAAAGEPVPTRRKRVPTNPQTEPTPAPPARPAFRHESNGDALLSIIEDALFDAGGGLVAAKVAADRLRAAGFRQFVDGPIEAAAREALTDPADAATRMRHELVYRGARALDDPDNARFYKSTVEAMRQVLADLSGGDEGGGSGDIVEAIRAAARGGDAAEVVDPA</sequence>
<accession>A0A7W7BQH4</accession>
<feature type="region of interest" description="Disordered" evidence="1">
    <location>
        <begin position="28"/>
        <end position="79"/>
    </location>
</feature>
<dbReference type="EMBL" id="JACHMD010000001">
    <property type="protein sequence ID" value="MBB4666971.1"/>
    <property type="molecule type" value="Genomic_DNA"/>
</dbReference>
<reference evidence="2 3" key="1">
    <citation type="submission" date="2020-08" db="EMBL/GenBank/DDBJ databases">
        <title>Sequencing the genomes of 1000 actinobacteria strains.</title>
        <authorList>
            <person name="Klenk H.-P."/>
        </authorList>
    </citation>
    <scope>NUCLEOTIDE SEQUENCE [LARGE SCALE GENOMIC DNA]</scope>
    <source>
        <strain evidence="2 3">DSM 24947</strain>
    </source>
</reference>
<feature type="compositionally biased region" description="Basic and acidic residues" evidence="1">
    <location>
        <begin position="35"/>
        <end position="44"/>
    </location>
</feature>
<evidence type="ECO:0000313" key="3">
    <source>
        <dbReference type="Proteomes" id="UP000573729"/>
    </source>
</evidence>
<dbReference type="Proteomes" id="UP000573729">
    <property type="component" value="Unassembled WGS sequence"/>
</dbReference>
<comment type="caution">
    <text evidence="2">The sequence shown here is derived from an EMBL/GenBank/DDBJ whole genome shotgun (WGS) entry which is preliminary data.</text>
</comment>
<keyword evidence="3" id="KW-1185">Reference proteome</keyword>
<dbReference type="RefSeq" id="WP_184216994.1">
    <property type="nucleotide sequence ID" value="NZ_JACHMD010000001.1"/>
</dbReference>
<gene>
    <name evidence="2" type="ORF">BKA24_001680</name>
</gene>
<evidence type="ECO:0000256" key="1">
    <source>
        <dbReference type="SAM" id="MobiDB-lite"/>
    </source>
</evidence>
<dbReference type="AlphaFoldDB" id="A0A7W7BQH4"/>
<protein>
    <submittedName>
        <fullName evidence="2">Uncharacterized protein</fullName>
    </submittedName>
</protein>
<evidence type="ECO:0000313" key="2">
    <source>
        <dbReference type="EMBL" id="MBB4666971.1"/>
    </source>
</evidence>
<name>A0A7W7BQH4_9MICO</name>
<proteinExistence type="predicted"/>
<organism evidence="2 3">
    <name type="scientific">Microbacterium marinum</name>
    <dbReference type="NCBI Taxonomy" id="421115"/>
    <lineage>
        <taxon>Bacteria</taxon>
        <taxon>Bacillati</taxon>
        <taxon>Actinomycetota</taxon>
        <taxon>Actinomycetes</taxon>
        <taxon>Micrococcales</taxon>
        <taxon>Microbacteriaceae</taxon>
        <taxon>Microbacterium</taxon>
    </lineage>
</organism>